<dbReference type="PROSITE" id="PS50113">
    <property type="entry name" value="PAC"/>
    <property type="match status" value="1"/>
</dbReference>
<evidence type="ECO:0000256" key="4">
    <source>
        <dbReference type="ARBA" id="ARBA00022777"/>
    </source>
</evidence>
<keyword evidence="4 10" id="KW-0808">Transferase</keyword>
<evidence type="ECO:0000256" key="1">
    <source>
        <dbReference type="ARBA" id="ARBA00000085"/>
    </source>
</evidence>
<dbReference type="SMART" id="SM00388">
    <property type="entry name" value="HisKA"/>
    <property type="match status" value="1"/>
</dbReference>
<keyword evidence="4 10" id="KW-0418">Kinase</keyword>
<evidence type="ECO:0000256" key="2">
    <source>
        <dbReference type="ARBA" id="ARBA00012438"/>
    </source>
</evidence>
<evidence type="ECO:0000259" key="7">
    <source>
        <dbReference type="PROSITE" id="PS50109"/>
    </source>
</evidence>
<gene>
    <name evidence="10" type="ORF">PS273GM_07840</name>
</gene>
<dbReference type="Pfam" id="PF08448">
    <property type="entry name" value="PAS_4"/>
    <property type="match status" value="1"/>
</dbReference>
<dbReference type="InterPro" id="IPR000700">
    <property type="entry name" value="PAS-assoc_C"/>
</dbReference>
<dbReference type="Pfam" id="PF00512">
    <property type="entry name" value="HisKA"/>
    <property type="match status" value="1"/>
</dbReference>
<feature type="domain" description="Response regulatory" evidence="8">
    <location>
        <begin position="562"/>
        <end position="676"/>
    </location>
</feature>
<dbReference type="EMBL" id="CP015641">
    <property type="protein sequence ID" value="ANF25070.1"/>
    <property type="molecule type" value="Genomic_DNA"/>
</dbReference>
<dbReference type="InterPro" id="IPR011006">
    <property type="entry name" value="CheY-like_superfamily"/>
</dbReference>
<dbReference type="SUPFAM" id="SSF47384">
    <property type="entry name" value="Homodimeric domain of signal transducing histidine kinase"/>
    <property type="match status" value="1"/>
</dbReference>
<dbReference type="InterPro" id="IPR036890">
    <property type="entry name" value="HATPase_C_sf"/>
</dbReference>
<dbReference type="PANTHER" id="PTHR43065">
    <property type="entry name" value="SENSOR HISTIDINE KINASE"/>
    <property type="match status" value="1"/>
</dbReference>
<accession>A0A172WNV3</accession>
<dbReference type="GO" id="GO:0000155">
    <property type="term" value="F:phosphorelay sensor kinase activity"/>
    <property type="evidence" value="ECO:0007669"/>
    <property type="project" value="InterPro"/>
</dbReference>
<dbReference type="Proteomes" id="UP000077787">
    <property type="component" value="Chromosome"/>
</dbReference>
<dbReference type="PRINTS" id="PR00344">
    <property type="entry name" value="BCTRLSENSOR"/>
</dbReference>
<dbReference type="SMART" id="SM00448">
    <property type="entry name" value="REC"/>
    <property type="match status" value="1"/>
</dbReference>
<dbReference type="SUPFAM" id="SSF55785">
    <property type="entry name" value="PYP-like sensor domain (PAS domain)"/>
    <property type="match status" value="2"/>
</dbReference>
<evidence type="ECO:0000313" key="10">
    <source>
        <dbReference type="EMBL" id="ANF25070.1"/>
    </source>
</evidence>
<dbReference type="PROSITE" id="PS50109">
    <property type="entry name" value="HIS_KIN"/>
    <property type="match status" value="1"/>
</dbReference>
<dbReference type="InterPro" id="IPR013655">
    <property type="entry name" value="PAS_fold_3"/>
</dbReference>
<dbReference type="PROSITE" id="PS50110">
    <property type="entry name" value="RESPONSE_REGULATORY"/>
    <property type="match status" value="1"/>
</dbReference>
<evidence type="ECO:0000259" key="9">
    <source>
        <dbReference type="PROSITE" id="PS50113"/>
    </source>
</evidence>
<dbReference type="Pfam" id="PF08447">
    <property type="entry name" value="PAS_3"/>
    <property type="match status" value="1"/>
</dbReference>
<dbReference type="Gene3D" id="3.30.450.20">
    <property type="entry name" value="PAS domain"/>
    <property type="match status" value="2"/>
</dbReference>
<dbReference type="OrthoDB" id="9772100at2"/>
<feature type="modified residue" description="4-aspartylphosphate" evidence="5">
    <location>
        <position position="612"/>
    </location>
</feature>
<organism evidence="10 11">
    <name type="scientific">Stutzerimonas stutzeri</name>
    <name type="common">Pseudomonas stutzeri</name>
    <dbReference type="NCBI Taxonomy" id="316"/>
    <lineage>
        <taxon>Bacteria</taxon>
        <taxon>Pseudomonadati</taxon>
        <taxon>Pseudomonadota</taxon>
        <taxon>Gammaproteobacteria</taxon>
        <taxon>Pseudomonadales</taxon>
        <taxon>Pseudomonadaceae</taxon>
        <taxon>Stutzerimonas</taxon>
    </lineage>
</organism>
<dbReference type="InterPro" id="IPR035965">
    <property type="entry name" value="PAS-like_dom_sf"/>
</dbReference>
<dbReference type="Pfam" id="PF02518">
    <property type="entry name" value="HATPase_c"/>
    <property type="match status" value="1"/>
</dbReference>
<dbReference type="RefSeq" id="WP_064481113.1">
    <property type="nucleotide sequence ID" value="NZ_CP015641.1"/>
</dbReference>
<evidence type="ECO:0000256" key="3">
    <source>
        <dbReference type="ARBA" id="ARBA00022553"/>
    </source>
</evidence>
<dbReference type="Gene3D" id="1.10.287.130">
    <property type="match status" value="1"/>
</dbReference>
<dbReference type="InterPro" id="IPR004358">
    <property type="entry name" value="Sig_transdc_His_kin-like_C"/>
</dbReference>
<dbReference type="InterPro" id="IPR001789">
    <property type="entry name" value="Sig_transdc_resp-reg_receiver"/>
</dbReference>
<feature type="domain" description="PAC" evidence="9">
    <location>
        <begin position="220"/>
        <end position="273"/>
    </location>
</feature>
<evidence type="ECO:0000256" key="5">
    <source>
        <dbReference type="PROSITE-ProRule" id="PRU00169"/>
    </source>
</evidence>
<feature type="coiled-coil region" evidence="6">
    <location>
        <begin position="264"/>
        <end position="302"/>
    </location>
</feature>
<dbReference type="Gene3D" id="3.30.565.10">
    <property type="entry name" value="Histidine kinase-like ATPase, C-terminal domain"/>
    <property type="match status" value="1"/>
</dbReference>
<comment type="catalytic activity">
    <reaction evidence="1">
        <text>ATP + protein L-histidine = ADP + protein N-phospho-L-histidine.</text>
        <dbReference type="EC" id="2.7.13.3"/>
    </reaction>
</comment>
<dbReference type="InterPro" id="IPR003594">
    <property type="entry name" value="HATPase_dom"/>
</dbReference>
<dbReference type="PANTHER" id="PTHR43065:SF42">
    <property type="entry name" value="TWO-COMPONENT SENSOR PPRA"/>
    <property type="match status" value="1"/>
</dbReference>
<dbReference type="InterPro" id="IPR036097">
    <property type="entry name" value="HisK_dim/P_sf"/>
</dbReference>
<dbReference type="InterPro" id="IPR000014">
    <property type="entry name" value="PAS"/>
</dbReference>
<dbReference type="CDD" id="cd00082">
    <property type="entry name" value="HisKA"/>
    <property type="match status" value="1"/>
</dbReference>
<sequence length="681" mass="74752">MKQPLDFQAIFEALPNINLILSADPEFIMLAASEVRLQATNISREDCIGRSIFEVFGNNPDETAASGPGVLRASLERVLETRAPDRMATTKYDIPRRASEGGGFEVRYWNPVNVPVLDEQGEVTCIIHQTQDVTEQVLRQDAATLSHSEERFRAALLASGTGTFTWYLDDGGFYLDSALEQILQLPLGMKLDTFERFIEQVHPDDRTQVRFVFNNQSQAQDVAVEFRLARSGPQQWLACKAKAFRDASGKVAYMAGACTDVSARRHAEDALRISETRLRQLNEDLEARVAAEVAEHSQTEEALRQAQKMDAVGQLTGGIAHDFNNLLTGIIGSLDLMQRRHARGEQDHERYINAAVNSAQRAAALTQRLLAFSRQQALDLRPVDVNQMVASLEDLLHRTTGENIAVVTQLSSGLPPACMDMNQLESAVINLVINARDSMPHGGRVTLATRSVQIGSEPDPARRGLTEGDYVLLSVTDTGTGMTPEVVERAFEPFFTTKPIGQGTGLGLSMVYGYIKQAKGYIQLESKPFDGTSVYLYLPVHHGAMSPVKVEPERTPQGTGETILVVEDEPVVRSLVVEVLNDLGYETLEAGEASEALEITESQQRIDLMVSDVGLPGMNGRQLAEIVRQQRPGLKVLFATGYAESFAANDLLGPDMAVMTKPFAIDAFALKVGEMLSPHGR</sequence>
<dbReference type="Pfam" id="PF00072">
    <property type="entry name" value="Response_reg"/>
    <property type="match status" value="1"/>
</dbReference>
<evidence type="ECO:0000256" key="6">
    <source>
        <dbReference type="SAM" id="Coils"/>
    </source>
</evidence>
<evidence type="ECO:0000313" key="11">
    <source>
        <dbReference type="Proteomes" id="UP000077787"/>
    </source>
</evidence>
<keyword evidence="3 5" id="KW-0597">Phosphoprotein</keyword>
<dbReference type="SMART" id="SM00091">
    <property type="entry name" value="PAS"/>
    <property type="match status" value="2"/>
</dbReference>
<dbReference type="SUPFAM" id="SSF55874">
    <property type="entry name" value="ATPase domain of HSP90 chaperone/DNA topoisomerase II/histidine kinase"/>
    <property type="match status" value="1"/>
</dbReference>
<dbReference type="InterPro" id="IPR013656">
    <property type="entry name" value="PAS_4"/>
</dbReference>
<dbReference type="AlphaFoldDB" id="A0A172WNV3"/>
<dbReference type="InterPro" id="IPR003661">
    <property type="entry name" value="HisK_dim/P_dom"/>
</dbReference>
<protein>
    <recommendedName>
        <fullName evidence="2">histidine kinase</fullName>
        <ecNumber evidence="2">2.7.13.3</ecNumber>
    </recommendedName>
</protein>
<name>A0A172WNV3_STUST</name>
<evidence type="ECO:0000259" key="8">
    <source>
        <dbReference type="PROSITE" id="PS50110"/>
    </source>
</evidence>
<feature type="domain" description="Histidine kinase" evidence="7">
    <location>
        <begin position="318"/>
        <end position="542"/>
    </location>
</feature>
<dbReference type="CDD" id="cd18161">
    <property type="entry name" value="REC_hyHK_blue-like"/>
    <property type="match status" value="1"/>
</dbReference>
<dbReference type="InterPro" id="IPR005467">
    <property type="entry name" value="His_kinase_dom"/>
</dbReference>
<reference evidence="10 11" key="1">
    <citation type="submission" date="2016-05" db="EMBL/GenBank/DDBJ databases">
        <title>Genome sequence of Pseudomonas stutzeri 273 and identification of the exopolysaccharide biosynthesis locus.</title>
        <authorList>
            <person name="Wu S."/>
            <person name="Sun C."/>
        </authorList>
    </citation>
    <scope>NUCLEOTIDE SEQUENCE [LARGE SCALE GENOMIC DNA]</scope>
    <source>
        <strain evidence="10 11">273</strain>
    </source>
</reference>
<proteinExistence type="predicted"/>
<dbReference type="Gene3D" id="3.40.50.2300">
    <property type="match status" value="1"/>
</dbReference>
<dbReference type="SMART" id="SM00387">
    <property type="entry name" value="HATPase_c"/>
    <property type="match status" value="1"/>
</dbReference>
<dbReference type="EC" id="2.7.13.3" evidence="2"/>
<dbReference type="SUPFAM" id="SSF52172">
    <property type="entry name" value="CheY-like"/>
    <property type="match status" value="1"/>
</dbReference>
<keyword evidence="6" id="KW-0175">Coiled coil</keyword>